<dbReference type="Pfam" id="PF13826">
    <property type="entry name" value="Monooxy_af470-like"/>
    <property type="match status" value="1"/>
</dbReference>
<evidence type="ECO:0000313" key="1">
    <source>
        <dbReference type="EMBL" id="PKZ62861.1"/>
    </source>
</evidence>
<dbReference type="AlphaFoldDB" id="A0A2I1R189"/>
<sequence>MAKVNRGRTTHRYNDELVVFHIGMTFNRWWRPDLWIPVFLAMPPMVKELSDDPESGLMDYEMLFNRNGPYVVQYWSSVKKLYEYASEGSLQHRPAWARFNRMARRAPGAVGVWHETFVVERAESMFVDTKPLGLPRATEVVKVDNSRARAETRLQHGRTAAASAAADESE</sequence>
<reference evidence="1 2" key="1">
    <citation type="submission" date="2017-12" db="EMBL/GenBank/DDBJ databases">
        <title>Phylogenetic diversity of female urinary microbiome.</title>
        <authorList>
            <person name="Thomas-White K."/>
            <person name="Wolfe A.J."/>
        </authorList>
    </citation>
    <scope>NUCLEOTIDE SEQUENCE [LARGE SCALE GENOMIC DNA]</scope>
    <source>
        <strain evidence="1 2">UMB0777</strain>
    </source>
</reference>
<name>A0A2I1R189_9ACTN</name>
<gene>
    <name evidence="1" type="ORF">CYJ73_24875</name>
</gene>
<dbReference type="RefSeq" id="WP_101823063.1">
    <property type="nucleotide sequence ID" value="NZ_PKJC01000041.1"/>
</dbReference>
<organism evidence="1 2">
    <name type="scientific">Gordonia terrae</name>
    <dbReference type="NCBI Taxonomy" id="2055"/>
    <lineage>
        <taxon>Bacteria</taxon>
        <taxon>Bacillati</taxon>
        <taxon>Actinomycetota</taxon>
        <taxon>Actinomycetes</taxon>
        <taxon>Mycobacteriales</taxon>
        <taxon>Gordoniaceae</taxon>
        <taxon>Gordonia</taxon>
    </lineage>
</organism>
<dbReference type="EMBL" id="PKJC01000041">
    <property type="protein sequence ID" value="PKZ62861.1"/>
    <property type="molecule type" value="Genomic_DNA"/>
</dbReference>
<comment type="caution">
    <text evidence="1">The sequence shown here is derived from an EMBL/GenBank/DDBJ whole genome shotgun (WGS) entry which is preliminary data.</text>
</comment>
<protein>
    <submittedName>
        <fullName evidence="1">DUF4188 domain-containing protein</fullName>
    </submittedName>
</protein>
<evidence type="ECO:0000313" key="2">
    <source>
        <dbReference type="Proteomes" id="UP000234662"/>
    </source>
</evidence>
<dbReference type="InterPro" id="IPR025444">
    <property type="entry name" value="Monooxy_af470"/>
</dbReference>
<proteinExistence type="predicted"/>
<accession>A0A2I1R189</accession>
<dbReference type="Proteomes" id="UP000234662">
    <property type="component" value="Unassembled WGS sequence"/>
</dbReference>